<dbReference type="InterPro" id="IPR012340">
    <property type="entry name" value="NA-bd_OB-fold"/>
</dbReference>
<dbReference type="AlphaFoldDB" id="A0A0F6W9F1"/>
<evidence type="ECO:0000256" key="1">
    <source>
        <dbReference type="SAM" id="Phobius"/>
    </source>
</evidence>
<reference evidence="2 3" key="1">
    <citation type="submission" date="2015-03" db="EMBL/GenBank/DDBJ databases">
        <title>Genome assembly of Sandaracinus amylolyticus DSM 53668.</title>
        <authorList>
            <person name="Sharma G."/>
            <person name="Subramanian S."/>
        </authorList>
    </citation>
    <scope>NUCLEOTIDE SEQUENCE [LARGE SCALE GENOMIC DNA]</scope>
    <source>
        <strain evidence="2 3">DSM 53668</strain>
    </source>
</reference>
<proteinExistence type="predicted"/>
<feature type="transmembrane region" description="Helical" evidence="1">
    <location>
        <begin position="53"/>
        <end position="75"/>
    </location>
</feature>
<gene>
    <name evidence="2" type="ORF">DB32_007876</name>
</gene>
<keyword evidence="1" id="KW-0472">Membrane</keyword>
<dbReference type="RefSeq" id="WP_053237671.1">
    <property type="nucleotide sequence ID" value="NZ_CP011125.1"/>
</dbReference>
<dbReference type="KEGG" id="samy:DB32_007876"/>
<evidence type="ECO:0000313" key="2">
    <source>
        <dbReference type="EMBL" id="AKF10727.1"/>
    </source>
</evidence>
<dbReference type="STRING" id="927083.DB32_007876"/>
<organism evidence="2 3">
    <name type="scientific">Sandaracinus amylolyticus</name>
    <dbReference type="NCBI Taxonomy" id="927083"/>
    <lineage>
        <taxon>Bacteria</taxon>
        <taxon>Pseudomonadati</taxon>
        <taxon>Myxococcota</taxon>
        <taxon>Polyangia</taxon>
        <taxon>Polyangiales</taxon>
        <taxon>Sandaracinaceae</taxon>
        <taxon>Sandaracinus</taxon>
    </lineage>
</organism>
<name>A0A0F6W9F1_9BACT</name>
<evidence type="ECO:0000313" key="3">
    <source>
        <dbReference type="Proteomes" id="UP000034883"/>
    </source>
</evidence>
<keyword evidence="1" id="KW-1133">Transmembrane helix</keyword>
<dbReference type="EMBL" id="CP011125">
    <property type="protein sequence ID" value="AKF10727.1"/>
    <property type="molecule type" value="Genomic_DNA"/>
</dbReference>
<feature type="transmembrane region" description="Helical" evidence="1">
    <location>
        <begin position="82"/>
        <end position="108"/>
    </location>
</feature>
<keyword evidence="1" id="KW-0812">Transmembrane</keyword>
<protein>
    <submittedName>
        <fullName evidence="2">Uncharacterized protein</fullName>
    </submittedName>
</protein>
<sequence length="194" mass="19980">MIYVYVFALVLGGVLLGASMLLGGGESHGDGSHGTEGAASADGHDAPGGFETFLVAFLSLRFWTFFLAFFGLTGVVLDGLGLVASTIVAAILALAMGLGAGGGAVWLMRRVRADDSNSAATTQDYVGKTARVLVAFGPGRTGKVRVEVRGSTIDLLAVSIDGASFALEEEVIVVEMEGTRAKVARLTPDRLSKA</sequence>
<accession>A0A0F6W9F1</accession>
<dbReference type="OrthoDB" id="5521748at2"/>
<dbReference type="Gene3D" id="2.40.50.140">
    <property type="entry name" value="Nucleic acid-binding proteins"/>
    <property type="match status" value="1"/>
</dbReference>
<dbReference type="Proteomes" id="UP000034883">
    <property type="component" value="Chromosome"/>
</dbReference>
<keyword evidence="3" id="KW-1185">Reference proteome</keyword>